<dbReference type="InterPro" id="IPR010065">
    <property type="entry name" value="AA_ABC_transptr_permease_3TM"/>
</dbReference>
<dbReference type="SUPFAM" id="SSF161098">
    <property type="entry name" value="MetI-like"/>
    <property type="match status" value="1"/>
</dbReference>
<dbReference type="GO" id="GO:0043190">
    <property type="term" value="C:ATP-binding cassette (ABC) transporter complex"/>
    <property type="evidence" value="ECO:0007669"/>
    <property type="project" value="InterPro"/>
</dbReference>
<dbReference type="EMBL" id="MTHB01000298">
    <property type="protein sequence ID" value="OXC71759.1"/>
    <property type="molecule type" value="Genomic_DNA"/>
</dbReference>
<dbReference type="InterPro" id="IPR043429">
    <property type="entry name" value="ArtM/GltK/GlnP/TcyL/YhdX-like"/>
</dbReference>
<name>A0A226WLR9_CABSO</name>
<evidence type="ECO:0000256" key="3">
    <source>
        <dbReference type="ARBA" id="ARBA00010072"/>
    </source>
</evidence>
<dbReference type="Proteomes" id="UP000214720">
    <property type="component" value="Unassembled WGS sequence"/>
</dbReference>
<proteinExistence type="inferred from homology"/>
<evidence type="ECO:0000256" key="2">
    <source>
        <dbReference type="ARBA" id="ARBA00004429"/>
    </source>
</evidence>
<dbReference type="GO" id="GO:0006865">
    <property type="term" value="P:amino acid transport"/>
    <property type="evidence" value="ECO:0007669"/>
    <property type="project" value="UniProtKB-KW"/>
</dbReference>
<keyword evidence="4 10" id="KW-0813">Transport</keyword>
<dbReference type="InterPro" id="IPR035906">
    <property type="entry name" value="MetI-like_sf"/>
</dbReference>
<evidence type="ECO:0000259" key="11">
    <source>
        <dbReference type="PROSITE" id="PS50928"/>
    </source>
</evidence>
<evidence type="ECO:0000256" key="6">
    <source>
        <dbReference type="ARBA" id="ARBA00022692"/>
    </source>
</evidence>
<protein>
    <submittedName>
        <fullName evidence="12">Polar amino acid ABC transporter, inner membrane subunit</fullName>
    </submittedName>
</protein>
<feature type="transmembrane region" description="Helical" evidence="10">
    <location>
        <begin position="20"/>
        <end position="49"/>
    </location>
</feature>
<evidence type="ECO:0000256" key="7">
    <source>
        <dbReference type="ARBA" id="ARBA00022970"/>
    </source>
</evidence>
<evidence type="ECO:0000256" key="1">
    <source>
        <dbReference type="ARBA" id="ARBA00003159"/>
    </source>
</evidence>
<comment type="similarity">
    <text evidence="3">Belongs to the binding-protein-dependent transport system permease family. HisMQ subfamily.</text>
</comment>
<feature type="transmembrane region" description="Helical" evidence="10">
    <location>
        <begin position="70"/>
        <end position="91"/>
    </location>
</feature>
<evidence type="ECO:0000256" key="9">
    <source>
        <dbReference type="ARBA" id="ARBA00023136"/>
    </source>
</evidence>
<comment type="subcellular location">
    <subcellularLocation>
        <location evidence="2">Cell inner membrane</location>
        <topology evidence="2">Multi-pass membrane protein</topology>
    </subcellularLocation>
    <subcellularLocation>
        <location evidence="10">Cell membrane</location>
        <topology evidence="10">Multi-pass membrane protein</topology>
    </subcellularLocation>
</comment>
<dbReference type="PANTHER" id="PTHR30614">
    <property type="entry name" value="MEMBRANE COMPONENT OF AMINO ACID ABC TRANSPORTER"/>
    <property type="match status" value="1"/>
</dbReference>
<feature type="domain" description="ABC transmembrane type-1" evidence="11">
    <location>
        <begin position="28"/>
        <end position="217"/>
    </location>
</feature>
<keyword evidence="7" id="KW-0029">Amino-acid transport</keyword>
<dbReference type="NCBIfam" id="TIGR01726">
    <property type="entry name" value="HEQRo_perm_3TM"/>
    <property type="match status" value="1"/>
</dbReference>
<gene>
    <name evidence="12" type="ORF">BSU04_45405</name>
</gene>
<evidence type="ECO:0000256" key="5">
    <source>
        <dbReference type="ARBA" id="ARBA00022475"/>
    </source>
</evidence>
<keyword evidence="5" id="KW-1003">Cell membrane</keyword>
<accession>A0A226WLR9</accession>
<dbReference type="PANTHER" id="PTHR30614:SF20">
    <property type="entry name" value="GLUTAMINE TRANSPORT SYSTEM PERMEASE PROTEIN GLNP"/>
    <property type="match status" value="1"/>
</dbReference>
<keyword evidence="8 10" id="KW-1133">Transmembrane helix</keyword>
<dbReference type="PROSITE" id="PS50928">
    <property type="entry name" value="ABC_TM1"/>
    <property type="match status" value="1"/>
</dbReference>
<reference evidence="13" key="1">
    <citation type="submission" date="2017-01" db="EMBL/GenBank/DDBJ databases">
        <title>Genome Analysis of Deinococcus marmoris KOPRI26562.</title>
        <authorList>
            <person name="Kim J.H."/>
            <person name="Oh H.-M."/>
        </authorList>
    </citation>
    <scope>NUCLEOTIDE SEQUENCE [LARGE SCALE GENOMIC DNA]</scope>
    <source>
        <strain evidence="13">PAMC 26633</strain>
    </source>
</reference>
<evidence type="ECO:0000256" key="4">
    <source>
        <dbReference type="ARBA" id="ARBA00022448"/>
    </source>
</evidence>
<evidence type="ECO:0000313" key="13">
    <source>
        <dbReference type="Proteomes" id="UP000214720"/>
    </source>
</evidence>
<keyword evidence="6 10" id="KW-0812">Transmembrane</keyword>
<dbReference type="Gene3D" id="1.10.3720.10">
    <property type="entry name" value="MetI-like"/>
    <property type="match status" value="1"/>
</dbReference>
<dbReference type="Pfam" id="PF00528">
    <property type="entry name" value="BPD_transp_1"/>
    <property type="match status" value="1"/>
</dbReference>
<evidence type="ECO:0000313" key="12">
    <source>
        <dbReference type="EMBL" id="OXC71759.1"/>
    </source>
</evidence>
<keyword evidence="9 10" id="KW-0472">Membrane</keyword>
<evidence type="ECO:0000256" key="8">
    <source>
        <dbReference type="ARBA" id="ARBA00022989"/>
    </source>
</evidence>
<dbReference type="GO" id="GO:0022857">
    <property type="term" value="F:transmembrane transporter activity"/>
    <property type="evidence" value="ECO:0007669"/>
    <property type="project" value="InterPro"/>
</dbReference>
<dbReference type="InterPro" id="IPR000515">
    <property type="entry name" value="MetI-like"/>
</dbReference>
<evidence type="ECO:0000256" key="10">
    <source>
        <dbReference type="RuleBase" id="RU363032"/>
    </source>
</evidence>
<organism evidence="12 13">
    <name type="scientific">Caballeronia sordidicola</name>
    <name type="common">Burkholderia sordidicola</name>
    <dbReference type="NCBI Taxonomy" id="196367"/>
    <lineage>
        <taxon>Bacteria</taxon>
        <taxon>Pseudomonadati</taxon>
        <taxon>Pseudomonadota</taxon>
        <taxon>Betaproteobacteria</taxon>
        <taxon>Burkholderiales</taxon>
        <taxon>Burkholderiaceae</taxon>
        <taxon>Caballeronia</taxon>
    </lineage>
</organism>
<sequence length="230" mass="25643">MLRDTEEMTMNLDFSVVLPYWFVLLKGLGLTLAFTTSCAVIGSIGGFVMSILRMSPSRLIKALTTFYVQFFRGTPLLIQLFWVYFCFPIVFRLPIPPYLSVVISLTLYMVAITSETFRGALKSISAEQHDACIALSLSPHAKILYVIFPQALLRAVPPLLSNVVSLFKESALISSVGVADLMFVGENISTSTARPVEFLTTVAIIYFLVAFPLTRLVGVVESRMLRRYAY</sequence>
<comment type="caution">
    <text evidence="12">The sequence shown here is derived from an EMBL/GenBank/DDBJ whole genome shotgun (WGS) entry which is preliminary data.</text>
</comment>
<feature type="transmembrane region" description="Helical" evidence="10">
    <location>
        <begin position="198"/>
        <end position="218"/>
    </location>
</feature>
<comment type="function">
    <text evidence="1">Part of the binding-protein-dependent transport system for glutamine; probably responsible for the translocation of the substrate across the membrane.</text>
</comment>
<dbReference type="AlphaFoldDB" id="A0A226WLR9"/>